<organism evidence="2">
    <name type="scientific">Campylobacter sp. CCS1377</name>
    <dbReference type="NCBI Taxonomy" id="3158229"/>
    <lineage>
        <taxon>Bacteria</taxon>
        <taxon>Pseudomonadati</taxon>
        <taxon>Campylobacterota</taxon>
        <taxon>Epsilonproteobacteria</taxon>
        <taxon>Campylobacterales</taxon>
        <taxon>Campylobacteraceae</taxon>
        <taxon>Campylobacter</taxon>
    </lineage>
</organism>
<gene>
    <name evidence="2" type="ORF">AAH949_08145</name>
</gene>
<accession>A0AAU7E562</accession>
<keyword evidence="2" id="KW-0966">Cell projection</keyword>
<dbReference type="InterPro" id="IPR035890">
    <property type="entry name" value="Anti-sigma-28_factor_FlgM_sf"/>
</dbReference>
<dbReference type="SUPFAM" id="SSF101498">
    <property type="entry name" value="Anti-sigma factor FlgM"/>
    <property type="match status" value="1"/>
</dbReference>
<dbReference type="EMBL" id="CP155620">
    <property type="protein sequence ID" value="XBJ29045.1"/>
    <property type="molecule type" value="Genomic_DNA"/>
</dbReference>
<evidence type="ECO:0000256" key="1">
    <source>
        <dbReference type="SAM" id="MobiDB-lite"/>
    </source>
</evidence>
<evidence type="ECO:0000313" key="2">
    <source>
        <dbReference type="EMBL" id="XBJ29045.1"/>
    </source>
</evidence>
<feature type="region of interest" description="Disordered" evidence="1">
    <location>
        <begin position="16"/>
        <end position="38"/>
    </location>
</feature>
<dbReference type="AlphaFoldDB" id="A0AAU7E562"/>
<sequence>MINPIKQGYATGIAVNNADSKNKQTKTNETQKMESDSRVSKIAEQIKNGTYKIDLSATATAVADSLL</sequence>
<name>A0AAU7E562_9BACT</name>
<proteinExistence type="predicted"/>
<keyword evidence="2" id="KW-0282">Flagellum</keyword>
<keyword evidence="2" id="KW-0969">Cilium</keyword>
<reference evidence="2" key="1">
    <citation type="submission" date="2024-05" db="EMBL/GenBank/DDBJ databases">
        <title>Campylobacter coli isolated from environmental waters in Slovenia.</title>
        <authorList>
            <person name="Zautner A.E."/>
            <person name="Bunk B."/>
            <person name="Riedel T."/>
            <person name="Sproeer C."/>
        </authorList>
    </citation>
    <scope>NUCLEOTIDE SEQUENCE</scope>
    <source>
        <strain evidence="2">CCS1377</strain>
    </source>
</reference>
<feature type="compositionally biased region" description="Basic and acidic residues" evidence="1">
    <location>
        <begin position="29"/>
        <end position="38"/>
    </location>
</feature>
<protein>
    <submittedName>
        <fullName evidence="2">Flagellar biosynthesis anti-sigma factor FlgM</fullName>
    </submittedName>
</protein>
<dbReference type="RefSeq" id="WP_134237820.1">
    <property type="nucleotide sequence ID" value="NZ_CP155620.1"/>
</dbReference>